<feature type="transmembrane region" description="Helical" evidence="1">
    <location>
        <begin position="128"/>
        <end position="146"/>
    </location>
</feature>
<feature type="transmembrane region" description="Helical" evidence="1">
    <location>
        <begin position="81"/>
        <end position="99"/>
    </location>
</feature>
<comment type="caution">
    <text evidence="2">The sequence shown here is derived from an EMBL/GenBank/DDBJ whole genome shotgun (WGS) entry which is preliminary data.</text>
</comment>
<name>A0A3N0GPP6_9ACTN</name>
<reference evidence="2 3" key="1">
    <citation type="submission" date="2018-11" db="EMBL/GenBank/DDBJ databases">
        <authorList>
            <person name="Li F."/>
        </authorList>
    </citation>
    <scope>NUCLEOTIDE SEQUENCE [LARGE SCALE GENOMIC DNA]</scope>
    <source>
        <strain evidence="2 3">Gsoil 818</strain>
    </source>
</reference>
<feature type="transmembrane region" description="Helical" evidence="1">
    <location>
        <begin position="187"/>
        <end position="209"/>
    </location>
</feature>
<keyword evidence="1" id="KW-0472">Membrane</keyword>
<feature type="transmembrane region" description="Helical" evidence="1">
    <location>
        <begin position="215"/>
        <end position="231"/>
    </location>
</feature>
<feature type="transmembrane region" description="Helical" evidence="1">
    <location>
        <begin position="25"/>
        <end position="46"/>
    </location>
</feature>
<gene>
    <name evidence="2" type="ORF">EFL26_14790</name>
</gene>
<dbReference type="AlphaFoldDB" id="A0A3N0GPP6"/>
<accession>A0A3N0GPP6</accession>
<feature type="transmembrane region" description="Helical" evidence="1">
    <location>
        <begin position="105"/>
        <end position="121"/>
    </location>
</feature>
<feature type="transmembrane region" description="Helical" evidence="1">
    <location>
        <begin position="158"/>
        <end position="175"/>
    </location>
</feature>
<evidence type="ECO:0008006" key="4">
    <source>
        <dbReference type="Google" id="ProtNLM"/>
    </source>
</evidence>
<proteinExistence type="predicted"/>
<keyword evidence="3" id="KW-1185">Reference proteome</keyword>
<dbReference type="RefSeq" id="WP_123223594.1">
    <property type="nucleotide sequence ID" value="NZ_RJSF01000040.1"/>
</dbReference>
<dbReference type="OrthoDB" id="2380563at2"/>
<protein>
    <recommendedName>
        <fullName evidence="4">YwiC-like family protein</fullName>
    </recommendedName>
</protein>
<dbReference type="Proteomes" id="UP000279994">
    <property type="component" value="Unassembled WGS sequence"/>
</dbReference>
<dbReference type="EMBL" id="RJSF01000040">
    <property type="protein sequence ID" value="RNM14186.1"/>
    <property type="molecule type" value="Genomic_DNA"/>
</dbReference>
<keyword evidence="1" id="KW-1133">Transmembrane helix</keyword>
<evidence type="ECO:0000313" key="2">
    <source>
        <dbReference type="EMBL" id="RNM14186.1"/>
    </source>
</evidence>
<feature type="transmembrane region" description="Helical" evidence="1">
    <location>
        <begin position="52"/>
        <end position="69"/>
    </location>
</feature>
<evidence type="ECO:0000313" key="3">
    <source>
        <dbReference type="Proteomes" id="UP000279994"/>
    </source>
</evidence>
<organism evidence="2 3">
    <name type="scientific">Nocardioides pocheonensis</name>
    <dbReference type="NCBI Taxonomy" id="661485"/>
    <lineage>
        <taxon>Bacteria</taxon>
        <taxon>Bacillati</taxon>
        <taxon>Actinomycetota</taxon>
        <taxon>Actinomycetes</taxon>
        <taxon>Propionibacteriales</taxon>
        <taxon>Nocardioidaceae</taxon>
        <taxon>Nocardioides</taxon>
    </lineage>
</organism>
<evidence type="ECO:0000256" key="1">
    <source>
        <dbReference type="SAM" id="Phobius"/>
    </source>
</evidence>
<keyword evidence="1" id="KW-0812">Transmembrane</keyword>
<dbReference type="InterPro" id="IPR025576">
    <property type="entry name" value="YwiC"/>
</dbReference>
<sequence length="260" mass="27999">MTSTTTPRTRPGRQRRGPGWVPNQHGAWAMLASPLLVGALAGGVAWVQLPLAAFWFAGYFAFFATSLWLKSRRRAKWFPPVRAYTVLSVALGVVVVFMQPGLTRWAPLFVVPLAIGLYAAAHRQDRALVSGLATTAGSALMTVVAYDAGPGTDLTRAWELALVQFLYFAGTVFYVKTVIRERDNVAFRWLSGIFHAFALIVLAVVFGLVENSGTAWALLLVFAALLARAILVPPHRPTPKQVGIAEVAATVAVAATSLLA</sequence>
<dbReference type="Pfam" id="PF14256">
    <property type="entry name" value="YwiC"/>
    <property type="match status" value="1"/>
</dbReference>